<evidence type="ECO:0000313" key="3">
    <source>
        <dbReference type="Proteomes" id="UP000053660"/>
    </source>
</evidence>
<dbReference type="OrthoDB" id="5872869at2759"/>
<feature type="region of interest" description="Disordered" evidence="1">
    <location>
        <begin position="1"/>
        <end position="35"/>
    </location>
</feature>
<sequence length="98" mass="11861">MQDFHDSNEEEPHKTPRKQRRHKKSTIDNRPEWNNGIILIEGYDDVDENGRYRRRGVELNRARTKAEQDELNQAWLDSLRSDFREKRRPPSRDSRDSN</sequence>
<protein>
    <submittedName>
        <fullName evidence="2">Uncharacterized protein</fullName>
    </submittedName>
</protein>
<accession>A0A0B1TBK5</accession>
<reference evidence="2 3" key="1">
    <citation type="submission" date="2014-03" db="EMBL/GenBank/DDBJ databases">
        <title>Draft genome of the hookworm Oesophagostomum dentatum.</title>
        <authorList>
            <person name="Mitreva M."/>
        </authorList>
    </citation>
    <scope>NUCLEOTIDE SEQUENCE [LARGE SCALE GENOMIC DNA]</scope>
    <source>
        <strain evidence="2 3">OD-Hann</strain>
    </source>
</reference>
<keyword evidence="3" id="KW-1185">Reference proteome</keyword>
<evidence type="ECO:0000256" key="1">
    <source>
        <dbReference type="SAM" id="MobiDB-lite"/>
    </source>
</evidence>
<organism evidence="2 3">
    <name type="scientific">Oesophagostomum dentatum</name>
    <name type="common">Nodular worm</name>
    <dbReference type="NCBI Taxonomy" id="61180"/>
    <lineage>
        <taxon>Eukaryota</taxon>
        <taxon>Metazoa</taxon>
        <taxon>Ecdysozoa</taxon>
        <taxon>Nematoda</taxon>
        <taxon>Chromadorea</taxon>
        <taxon>Rhabditida</taxon>
        <taxon>Rhabditina</taxon>
        <taxon>Rhabditomorpha</taxon>
        <taxon>Strongyloidea</taxon>
        <taxon>Strongylidae</taxon>
        <taxon>Oesophagostomum</taxon>
    </lineage>
</organism>
<feature type="compositionally biased region" description="Basic residues" evidence="1">
    <location>
        <begin position="15"/>
        <end position="24"/>
    </location>
</feature>
<evidence type="ECO:0000313" key="2">
    <source>
        <dbReference type="EMBL" id="KHJ93526.1"/>
    </source>
</evidence>
<name>A0A0B1TBK5_OESDE</name>
<proteinExistence type="predicted"/>
<dbReference type="EMBL" id="KN550726">
    <property type="protein sequence ID" value="KHJ93526.1"/>
    <property type="molecule type" value="Genomic_DNA"/>
</dbReference>
<feature type="compositionally biased region" description="Basic and acidic residues" evidence="1">
    <location>
        <begin position="1"/>
        <end position="14"/>
    </location>
</feature>
<dbReference type="AlphaFoldDB" id="A0A0B1TBK5"/>
<dbReference type="Proteomes" id="UP000053660">
    <property type="component" value="Unassembled WGS sequence"/>
</dbReference>
<gene>
    <name evidence="2" type="ORF">OESDEN_06564</name>
</gene>